<keyword evidence="4" id="KW-1185">Reference proteome</keyword>
<evidence type="ECO:0000256" key="1">
    <source>
        <dbReference type="SAM" id="MobiDB-lite"/>
    </source>
</evidence>
<sequence>MKRPSIKTLLANAVCLPTLAWLYGGDLRDALRARTAEVSAFLAPPPVVWPALVLAATAVVLGVVLWGLVRGRGEGFKGYRLLPILLVSALFFDLVLAENQVPLHPEDVASLVLSQFEEKAAALAHGKTVPSDPAVLRSLLEQLPPPPYLVRGERMSAWSLQVREQCQGPVHDASGLAVGTVIYCLAPGAEKAWVTLVGLPAGERFGLPSVLSVEGQPYVALVRPSLPEEEGTAEVPLQGVTEAPAPAGVEESLDAGAVAPAPTP</sequence>
<accession>A0ABY9WP87</accession>
<feature type="transmembrane region" description="Helical" evidence="2">
    <location>
        <begin position="48"/>
        <end position="69"/>
    </location>
</feature>
<feature type="transmembrane region" description="Helical" evidence="2">
    <location>
        <begin position="81"/>
        <end position="97"/>
    </location>
</feature>
<feature type="region of interest" description="Disordered" evidence="1">
    <location>
        <begin position="228"/>
        <end position="264"/>
    </location>
</feature>
<evidence type="ECO:0000256" key="2">
    <source>
        <dbReference type="SAM" id="Phobius"/>
    </source>
</evidence>
<name>A0ABY9WP87_9BACT</name>
<reference evidence="3 4" key="1">
    <citation type="submission" date="2019-08" db="EMBL/GenBank/DDBJ databases">
        <title>Archangium and Cystobacter genomes.</title>
        <authorList>
            <person name="Chen I.-C.K."/>
            <person name="Wielgoss S."/>
        </authorList>
    </citation>
    <scope>NUCLEOTIDE SEQUENCE [LARGE SCALE GENOMIC DNA]</scope>
    <source>
        <strain evidence="3 4">Cbm 6</strain>
    </source>
</reference>
<keyword evidence="2" id="KW-0472">Membrane</keyword>
<dbReference type="RefSeq" id="WP_395819091.1">
    <property type="nucleotide sequence ID" value="NZ_CP043494.1"/>
</dbReference>
<organism evidence="3 4">
    <name type="scientific">Archangium minus</name>
    <dbReference type="NCBI Taxonomy" id="83450"/>
    <lineage>
        <taxon>Bacteria</taxon>
        <taxon>Pseudomonadati</taxon>
        <taxon>Myxococcota</taxon>
        <taxon>Myxococcia</taxon>
        <taxon>Myxococcales</taxon>
        <taxon>Cystobacterineae</taxon>
        <taxon>Archangiaceae</taxon>
        <taxon>Archangium</taxon>
    </lineage>
</organism>
<keyword evidence="2" id="KW-0812">Transmembrane</keyword>
<evidence type="ECO:0000313" key="3">
    <source>
        <dbReference type="EMBL" id="WNG45058.1"/>
    </source>
</evidence>
<keyword evidence="2" id="KW-1133">Transmembrane helix</keyword>
<evidence type="ECO:0000313" key="4">
    <source>
        <dbReference type="Proteomes" id="UP001611383"/>
    </source>
</evidence>
<proteinExistence type="predicted"/>
<gene>
    <name evidence="3" type="ORF">F0U60_13815</name>
</gene>
<protein>
    <submittedName>
        <fullName evidence="3">Uncharacterized protein</fullName>
    </submittedName>
</protein>
<dbReference type="EMBL" id="CP043494">
    <property type="protein sequence ID" value="WNG45058.1"/>
    <property type="molecule type" value="Genomic_DNA"/>
</dbReference>
<dbReference type="Proteomes" id="UP001611383">
    <property type="component" value="Chromosome"/>
</dbReference>